<keyword evidence="1 4" id="KW-0732">Signal</keyword>
<dbReference type="AlphaFoldDB" id="A0A8W8KWF8"/>
<reference evidence="5" key="1">
    <citation type="submission" date="2022-08" db="UniProtKB">
        <authorList>
            <consortium name="EnsemblMetazoa"/>
        </authorList>
    </citation>
    <scope>IDENTIFICATION</scope>
    <source>
        <strain evidence="5">05x7-T-G4-1.051#20</strain>
    </source>
</reference>
<evidence type="ECO:0000256" key="3">
    <source>
        <dbReference type="SAM" id="MobiDB-lite"/>
    </source>
</evidence>
<keyword evidence="6" id="KW-1185">Reference proteome</keyword>
<accession>A0A8W8KWF8</accession>
<dbReference type="Proteomes" id="UP000005408">
    <property type="component" value="Unassembled WGS sequence"/>
</dbReference>
<evidence type="ECO:0000256" key="4">
    <source>
        <dbReference type="SAM" id="SignalP"/>
    </source>
</evidence>
<dbReference type="PANTHER" id="PTHR10036">
    <property type="entry name" value="CD59 GLYCOPROTEIN"/>
    <property type="match status" value="1"/>
</dbReference>
<keyword evidence="2" id="KW-1015">Disulfide bond</keyword>
<dbReference type="InterPro" id="IPR045860">
    <property type="entry name" value="Snake_toxin-like_sf"/>
</dbReference>
<evidence type="ECO:0000313" key="5">
    <source>
        <dbReference type="EnsemblMetazoa" id="G25261.4:cds"/>
    </source>
</evidence>
<dbReference type="EnsemblMetazoa" id="G25261.4">
    <property type="protein sequence ID" value="G25261.4:cds"/>
    <property type="gene ID" value="G25261"/>
</dbReference>
<sequence length="487" mass="54478">MIAYYLGVLVFISVVHGAPNGRLLCSHCHGHTDKQQCNNFQLCHHGEKCFTTTYTVNDGQPWFYTGCMADADCSNLHTTTVDQYGELPPGSDIKQQQCCSVDGCNGLQGSTERTACMSCSENEKYASQCQHATLCNPEQECMYYQFMDSETYQTRIHLSCVNHEVCEIFHRQPPIFGKREELAMKRHCCKTDYCNMFWDLKPLNLSNTHTTKTTTSTARTTEAATTTSTTRVPLSFVTLTTTQTNSGQYTNNHTQSQTTTTTIPTTTTEPPANRCYSSSKDSDTQSVIGCSDEAPYCLNSLTNYVNGKTEVEKVCASAGECYWMPRESSSFYCRTYSSSHKYFADFMCSYCCTGELCNRDTVASPDSPYLPTVIPPNPITNPPVKTTDCYVCDDCQGAGTLSTCTGSTPYCLNHYSNSQWGVSHVSKRCGTKQECHDQYYEGSRHQLLCSLFHEHISENMQLECTFCCTSSLCNEHARPPPDTLYKE</sequence>
<organism evidence="5 6">
    <name type="scientific">Magallana gigas</name>
    <name type="common">Pacific oyster</name>
    <name type="synonym">Crassostrea gigas</name>
    <dbReference type="NCBI Taxonomy" id="29159"/>
    <lineage>
        <taxon>Eukaryota</taxon>
        <taxon>Metazoa</taxon>
        <taxon>Spiralia</taxon>
        <taxon>Lophotrochozoa</taxon>
        <taxon>Mollusca</taxon>
        <taxon>Bivalvia</taxon>
        <taxon>Autobranchia</taxon>
        <taxon>Pteriomorphia</taxon>
        <taxon>Ostreida</taxon>
        <taxon>Ostreoidea</taxon>
        <taxon>Ostreidae</taxon>
        <taxon>Magallana</taxon>
    </lineage>
</organism>
<evidence type="ECO:0000256" key="1">
    <source>
        <dbReference type="ARBA" id="ARBA00022729"/>
    </source>
</evidence>
<feature type="region of interest" description="Disordered" evidence="3">
    <location>
        <begin position="246"/>
        <end position="280"/>
    </location>
</feature>
<evidence type="ECO:0000256" key="2">
    <source>
        <dbReference type="ARBA" id="ARBA00023157"/>
    </source>
</evidence>
<dbReference type="SUPFAM" id="SSF57302">
    <property type="entry name" value="Snake toxin-like"/>
    <property type="match status" value="2"/>
</dbReference>
<evidence type="ECO:0000313" key="6">
    <source>
        <dbReference type="Proteomes" id="UP000005408"/>
    </source>
</evidence>
<feature type="compositionally biased region" description="Low complexity" evidence="3">
    <location>
        <begin position="248"/>
        <end position="273"/>
    </location>
</feature>
<feature type="signal peptide" evidence="4">
    <location>
        <begin position="1"/>
        <end position="17"/>
    </location>
</feature>
<name>A0A8W8KWF8_MAGGI</name>
<feature type="chain" id="PRO_5036499187" evidence="4">
    <location>
        <begin position="18"/>
        <end position="487"/>
    </location>
</feature>
<protein>
    <submittedName>
        <fullName evidence="5">Uncharacterized protein</fullName>
    </submittedName>
</protein>
<proteinExistence type="predicted"/>